<dbReference type="EMBL" id="FNBK01000030">
    <property type="protein sequence ID" value="SDG38811.1"/>
    <property type="molecule type" value="Genomic_DNA"/>
</dbReference>
<protein>
    <submittedName>
        <fullName evidence="1">Transposase, putative, N-terminal domain-containing protein</fullName>
    </submittedName>
</protein>
<dbReference type="Proteomes" id="UP000199076">
    <property type="component" value="Unassembled WGS sequence"/>
</dbReference>
<reference evidence="2" key="1">
    <citation type="submission" date="2016-10" db="EMBL/GenBank/DDBJ databases">
        <authorList>
            <person name="Varghese N."/>
            <person name="Submissions S."/>
        </authorList>
    </citation>
    <scope>NUCLEOTIDE SEQUENCE [LARGE SCALE GENOMIC DNA]</scope>
    <source>
        <strain evidence="2">IBRC-M 10760</strain>
    </source>
</reference>
<accession>A0A1G7TUH1</accession>
<evidence type="ECO:0000313" key="2">
    <source>
        <dbReference type="Proteomes" id="UP000199076"/>
    </source>
</evidence>
<organism evidence="1 2">
    <name type="scientific">Halorientalis regularis</name>
    <dbReference type="NCBI Taxonomy" id="660518"/>
    <lineage>
        <taxon>Archaea</taxon>
        <taxon>Methanobacteriati</taxon>
        <taxon>Methanobacteriota</taxon>
        <taxon>Stenosarchaea group</taxon>
        <taxon>Halobacteria</taxon>
        <taxon>Halobacteriales</taxon>
        <taxon>Haloarculaceae</taxon>
        <taxon>Halorientalis</taxon>
    </lineage>
</organism>
<sequence>MGGDEADTCCHKLLSTKYLACLLKVVADDYLRRTAITRPILNTEQKQLLDTTINKWQDACNISSQIGWDHRETRKTHLQDLA</sequence>
<gene>
    <name evidence="1" type="ORF">SAMN05216218_1309</name>
</gene>
<evidence type="ECO:0000313" key="1">
    <source>
        <dbReference type="EMBL" id="SDG38811.1"/>
    </source>
</evidence>
<dbReference type="STRING" id="660518.SAMN05216218_1309"/>
<dbReference type="AlphaFoldDB" id="A0A1G7TUH1"/>
<proteinExistence type="predicted"/>
<keyword evidence="2" id="KW-1185">Reference proteome</keyword>
<name>A0A1G7TUH1_9EURY</name>